<keyword evidence="1" id="KW-1133">Transmembrane helix</keyword>
<protein>
    <submittedName>
        <fullName evidence="2">Uncharacterized protein</fullName>
    </submittedName>
</protein>
<evidence type="ECO:0000313" key="2">
    <source>
        <dbReference type="EMBL" id="MBE1605571.1"/>
    </source>
</evidence>
<name>A0A927MRJ7_9ACTN</name>
<keyword evidence="1" id="KW-0812">Transmembrane</keyword>
<dbReference type="RefSeq" id="WP_192749890.1">
    <property type="nucleotide sequence ID" value="NZ_BAABJL010000231.1"/>
</dbReference>
<feature type="transmembrane region" description="Helical" evidence="1">
    <location>
        <begin position="128"/>
        <end position="147"/>
    </location>
</feature>
<feature type="transmembrane region" description="Helical" evidence="1">
    <location>
        <begin position="94"/>
        <end position="116"/>
    </location>
</feature>
<dbReference type="AlphaFoldDB" id="A0A927MRJ7"/>
<keyword evidence="3" id="KW-1185">Reference proteome</keyword>
<organism evidence="2 3">
    <name type="scientific">Actinopolymorpha pittospori</name>
    <dbReference type="NCBI Taxonomy" id="648752"/>
    <lineage>
        <taxon>Bacteria</taxon>
        <taxon>Bacillati</taxon>
        <taxon>Actinomycetota</taxon>
        <taxon>Actinomycetes</taxon>
        <taxon>Propionibacteriales</taxon>
        <taxon>Actinopolymorphaceae</taxon>
        <taxon>Actinopolymorpha</taxon>
    </lineage>
</organism>
<dbReference type="EMBL" id="JADBEM010000001">
    <property type="protein sequence ID" value="MBE1605571.1"/>
    <property type="molecule type" value="Genomic_DNA"/>
</dbReference>
<evidence type="ECO:0000313" key="3">
    <source>
        <dbReference type="Proteomes" id="UP000638648"/>
    </source>
</evidence>
<proteinExistence type="predicted"/>
<feature type="transmembrane region" description="Helical" evidence="1">
    <location>
        <begin position="192"/>
        <end position="210"/>
    </location>
</feature>
<comment type="caution">
    <text evidence="2">The sequence shown here is derived from an EMBL/GenBank/DDBJ whole genome shotgun (WGS) entry which is preliminary data.</text>
</comment>
<reference evidence="2" key="1">
    <citation type="submission" date="2020-10" db="EMBL/GenBank/DDBJ databases">
        <title>Sequencing the genomes of 1000 actinobacteria strains.</title>
        <authorList>
            <person name="Klenk H.-P."/>
        </authorList>
    </citation>
    <scope>NUCLEOTIDE SEQUENCE</scope>
    <source>
        <strain evidence="2">DSM 45354</strain>
    </source>
</reference>
<sequence>MSEVRKAEYFDPKLQEDAAPIKVSEFGQLLRRHTEELIQDPTRISPRLRSQLMAEIHELKEESSCDVVDLEDHVIALRTAINIHITPEEKLRSYTAYVIIVITLCAALLFSPWDILGRQIGQSDHRNFVPALAMFLICNSSLCAIIANLSTNWLNEETLANSKTLAKATTLVLALSTLILGADLTVTRQVNFTAAGIVLFISILLSTLSADNLVGQSEARLSVLLRSR</sequence>
<gene>
    <name evidence="2" type="ORF">HEB94_002419</name>
</gene>
<dbReference type="Proteomes" id="UP000638648">
    <property type="component" value="Unassembled WGS sequence"/>
</dbReference>
<evidence type="ECO:0000256" key="1">
    <source>
        <dbReference type="SAM" id="Phobius"/>
    </source>
</evidence>
<feature type="transmembrane region" description="Helical" evidence="1">
    <location>
        <begin position="168"/>
        <end position="186"/>
    </location>
</feature>
<accession>A0A927MRJ7</accession>
<keyword evidence="1" id="KW-0472">Membrane</keyword>